<evidence type="ECO:0000256" key="19">
    <source>
        <dbReference type="RuleBase" id="RU364040"/>
    </source>
</evidence>
<feature type="site" description="Transition state stabilizer" evidence="18">
    <location>
        <position position="493"/>
    </location>
</feature>
<evidence type="ECO:0000256" key="11">
    <source>
        <dbReference type="ARBA" id="ARBA00022989"/>
    </source>
</evidence>
<dbReference type="Gene3D" id="2.60.40.1730">
    <property type="entry name" value="tricorn interacting facor f3 domain"/>
    <property type="match status" value="1"/>
</dbReference>
<dbReference type="GO" id="GO:0008270">
    <property type="term" value="F:zinc ion binding"/>
    <property type="evidence" value="ECO:0007669"/>
    <property type="project" value="UniProtKB-UniRule"/>
</dbReference>
<feature type="compositionally biased region" description="Basic and acidic residues" evidence="20">
    <location>
        <begin position="1"/>
        <end position="20"/>
    </location>
</feature>
<evidence type="ECO:0000256" key="10">
    <source>
        <dbReference type="ARBA" id="ARBA00022968"/>
    </source>
</evidence>
<dbReference type="Pfam" id="PF11838">
    <property type="entry name" value="ERAP1_C"/>
    <property type="match status" value="1"/>
</dbReference>
<feature type="binding site" evidence="17">
    <location>
        <position position="430"/>
    </location>
    <ligand>
        <name>Zn(2+)</name>
        <dbReference type="ChEBI" id="CHEBI:29105"/>
        <note>catalytic</note>
    </ligand>
</feature>
<dbReference type="InterPro" id="IPR034016">
    <property type="entry name" value="M1_APN-typ"/>
</dbReference>
<proteinExistence type="inferred from homology"/>
<dbReference type="FunFam" id="2.60.40.1730:FF:000012">
    <property type="entry name" value="Aminopeptidase N"/>
    <property type="match status" value="1"/>
</dbReference>
<feature type="region of interest" description="Disordered" evidence="20">
    <location>
        <begin position="1"/>
        <end position="25"/>
    </location>
</feature>
<protein>
    <recommendedName>
        <fullName evidence="19">Aminopeptidase</fullName>
        <ecNumber evidence="19">3.4.11.-</ecNumber>
    </recommendedName>
</protein>
<feature type="transmembrane region" description="Helical" evidence="19">
    <location>
        <begin position="47"/>
        <end position="68"/>
    </location>
</feature>
<dbReference type="Gene3D" id="2.60.40.1910">
    <property type="match status" value="1"/>
</dbReference>
<feature type="binding site" evidence="17">
    <location>
        <position position="411"/>
    </location>
    <ligand>
        <name>Zn(2+)</name>
        <dbReference type="ChEBI" id="CHEBI:29105"/>
        <note>catalytic</note>
    </ligand>
</feature>
<dbReference type="EnsemblMetazoa" id="CapteT184807">
    <property type="protein sequence ID" value="CapteP184807"/>
    <property type="gene ID" value="CapteG184807"/>
</dbReference>
<dbReference type="AlphaFoldDB" id="R7UFW1"/>
<keyword evidence="10" id="KW-0735">Signal-anchor</keyword>
<evidence type="ECO:0000259" key="23">
    <source>
        <dbReference type="Pfam" id="PF17900"/>
    </source>
</evidence>
<dbReference type="InterPro" id="IPR024571">
    <property type="entry name" value="ERAP1-like_C_dom"/>
</dbReference>
<sequence>MNDAHVDEKKPINSVHDGRPGDGQQAVEVRQPHGVRRRGCRLNRTQGIILAVVVVVIIVLLPVIIALLTTSRCACDGAEDQLPIRVTTPRPTLDPALPWADIRLPRSLIPSLYDLHLTVDVDHFNFSGSVSIDFACEESTHYIIVHVNALSIDRSHILLKDLTAPEQSVPRIVKHYDVELNQFHVIKLSSSLTRSHRYQLSFGHFKGLIEDDLRGLYRSMYKDKNGTTRYLAASQLQSIDARKVFPCLDEPDLKAEFLVTITHSPAYTALSNMPMSSSQTLSNGWKKDSFEKSPVMSTYLLAFVIADFRSRDMLTDSGLKIRIWAQPDSYDQTAYALDFAIDAYKFFADYFGMPEVVPKADHAAIPDFSAGAMENWGLVLYRETTLLHDEEVSSISNKYWVSLVMAHEIAHTWFGNMVTMRWWDDLWLNEGFANTLMYFALDTIYSTWKVFDLQLVNNVYPVMTKDSLLTSHAISTPIVHPDDITQFFDSISYDKGMAVLRLLRGFLGWESFKKGLQVYVKTYKYQNAEMSELWSTFEKANNHTYEIGAIMDTWTRQMGFPVVSFTRISSTKYRLDQERFLLNPDDEYDERSSPYRYKWKIPFIYKIQGDEKEHTQWMDMGSAEITVPPNAWVMGNVDYMGFYRTNYDEEMWKRLTEQLQSDHKAFSAANRAGLISDAFNLARANKLSYKTALSLTSYLHKEEDFVPWKAFFDSMDFLKGMLATSNSFGKLQTYIYNLVAAQYRRVGTSDQGDLLDRNMRGAMVKAACGVGVPDAVDWAKRMFNSWMQYGTKILPDYAEVIYAVGIQEGGEKEWNHLWESAQKTRVASEAEVMTSALAYTQQPWLLWRYARWSQDTSKIRMQDVRNLFQYFASTPLGRSVSLQFMLTNWKDINRRFGMDAFLLRDIIYATTSLINTEYEYNQLYRLYQIYPPAGVASKAADNSLALIRSNIKWMKLNHETIHSWLMNNVPEQQPSV</sequence>
<evidence type="ECO:0000256" key="13">
    <source>
        <dbReference type="ARBA" id="ARBA00023136"/>
    </source>
</evidence>
<evidence type="ECO:0000256" key="5">
    <source>
        <dbReference type="ARBA" id="ARBA00022670"/>
    </source>
</evidence>
<evidence type="ECO:0000256" key="2">
    <source>
        <dbReference type="ARBA" id="ARBA00004606"/>
    </source>
</evidence>
<organism evidence="24">
    <name type="scientific">Capitella teleta</name>
    <name type="common">Polychaete worm</name>
    <dbReference type="NCBI Taxonomy" id="283909"/>
    <lineage>
        <taxon>Eukaryota</taxon>
        <taxon>Metazoa</taxon>
        <taxon>Spiralia</taxon>
        <taxon>Lophotrochozoa</taxon>
        <taxon>Annelida</taxon>
        <taxon>Polychaeta</taxon>
        <taxon>Sedentaria</taxon>
        <taxon>Scolecida</taxon>
        <taxon>Capitellidae</taxon>
        <taxon>Capitella</taxon>
    </lineage>
</organism>
<dbReference type="PANTHER" id="PTHR11533">
    <property type="entry name" value="PROTEASE M1 ZINC METALLOPROTEASE"/>
    <property type="match status" value="1"/>
</dbReference>
<dbReference type="Pfam" id="PF01433">
    <property type="entry name" value="Peptidase_M1"/>
    <property type="match status" value="1"/>
</dbReference>
<dbReference type="SUPFAM" id="SSF55486">
    <property type="entry name" value="Metalloproteases ('zincins'), catalytic domain"/>
    <property type="match status" value="1"/>
</dbReference>
<feature type="domain" description="ERAP1-like C-terminal" evidence="22">
    <location>
        <begin position="632"/>
        <end position="948"/>
    </location>
</feature>
<evidence type="ECO:0000256" key="1">
    <source>
        <dbReference type="ARBA" id="ARBA00004236"/>
    </source>
</evidence>
<dbReference type="InterPro" id="IPR050344">
    <property type="entry name" value="Peptidase_M1_aminopeptidases"/>
</dbReference>
<dbReference type="EC" id="3.4.11.-" evidence="19"/>
<evidence type="ECO:0000256" key="14">
    <source>
        <dbReference type="ARBA" id="ARBA00023157"/>
    </source>
</evidence>
<dbReference type="GO" id="GO:0070006">
    <property type="term" value="F:metalloaminopeptidase activity"/>
    <property type="evidence" value="ECO:0007669"/>
    <property type="project" value="TreeGrafter"/>
</dbReference>
<dbReference type="PRINTS" id="PR00756">
    <property type="entry name" value="ALADIPTASE"/>
</dbReference>
<dbReference type="OMA" id="MFPVMVK"/>
<feature type="domain" description="Aminopeptidase N-like N-terminal" evidence="23">
    <location>
        <begin position="110"/>
        <end position="300"/>
    </location>
</feature>
<keyword evidence="8 19" id="KW-0378">Hydrolase</keyword>
<dbReference type="OrthoDB" id="510539at2759"/>
<comment type="cofactor">
    <cofactor evidence="17 19">
        <name>Zn(2+)</name>
        <dbReference type="ChEBI" id="CHEBI:29105"/>
    </cofactor>
    <text evidence="17 19">Binds 1 zinc ion per subunit.</text>
</comment>
<keyword evidence="9 17" id="KW-0862">Zinc</keyword>
<keyword evidence="13 19" id="KW-0472">Membrane</keyword>
<keyword evidence="15" id="KW-0325">Glycoprotein</keyword>
<evidence type="ECO:0000256" key="3">
    <source>
        <dbReference type="ARBA" id="ARBA00010136"/>
    </source>
</evidence>
<dbReference type="InterPro" id="IPR001930">
    <property type="entry name" value="Peptidase_M1"/>
</dbReference>
<dbReference type="Proteomes" id="UP000014760">
    <property type="component" value="Unassembled WGS sequence"/>
</dbReference>
<dbReference type="HOGENOM" id="CLU_003705_2_0_1"/>
<dbReference type="Gene3D" id="1.10.390.10">
    <property type="entry name" value="Neutral Protease Domain 2"/>
    <property type="match status" value="1"/>
</dbReference>
<feature type="domain" description="Peptidase M1 membrane alanine aminopeptidase" evidence="21">
    <location>
        <begin position="335"/>
        <end position="554"/>
    </location>
</feature>
<name>R7UFW1_CAPTE</name>
<evidence type="ECO:0000313" key="24">
    <source>
        <dbReference type="EMBL" id="ELU05065.1"/>
    </source>
</evidence>
<evidence type="ECO:0000259" key="22">
    <source>
        <dbReference type="Pfam" id="PF11838"/>
    </source>
</evidence>
<dbReference type="STRING" id="283909.R7UFW1"/>
<evidence type="ECO:0000313" key="26">
    <source>
        <dbReference type="Proteomes" id="UP000014760"/>
    </source>
</evidence>
<evidence type="ECO:0000256" key="18">
    <source>
        <dbReference type="PIRSR" id="PIRSR634016-4"/>
    </source>
</evidence>
<gene>
    <name evidence="24" type="ORF">CAPTEDRAFT_184807</name>
</gene>
<dbReference type="GO" id="GO:0005886">
    <property type="term" value="C:plasma membrane"/>
    <property type="evidence" value="ECO:0007669"/>
    <property type="project" value="UniProtKB-SubCell"/>
</dbReference>
<dbReference type="EMBL" id="KB301807">
    <property type="protein sequence ID" value="ELU05065.1"/>
    <property type="molecule type" value="Genomic_DNA"/>
</dbReference>
<dbReference type="InterPro" id="IPR045357">
    <property type="entry name" value="Aminopeptidase_N-like_N"/>
</dbReference>
<keyword evidence="12 19" id="KW-0482">Metalloprotease</keyword>
<keyword evidence="19" id="KW-0031">Aminopeptidase</keyword>
<evidence type="ECO:0000256" key="17">
    <source>
        <dbReference type="PIRSR" id="PIRSR634016-3"/>
    </source>
</evidence>
<dbReference type="Pfam" id="PF17900">
    <property type="entry name" value="Peptidase_M1_N"/>
    <property type="match status" value="1"/>
</dbReference>
<evidence type="ECO:0000256" key="15">
    <source>
        <dbReference type="ARBA" id="ARBA00023180"/>
    </source>
</evidence>
<comment type="subcellular location">
    <subcellularLocation>
        <location evidence="1">Cell membrane</location>
    </subcellularLocation>
    <subcellularLocation>
        <location evidence="2">Membrane</location>
        <topology evidence="2">Single-pass type II membrane protein</topology>
    </subcellularLocation>
</comment>
<dbReference type="FunFam" id="2.60.40.1910:FF:000003">
    <property type="entry name" value="Aminopeptidase"/>
    <property type="match status" value="1"/>
</dbReference>
<evidence type="ECO:0000256" key="16">
    <source>
        <dbReference type="PIRSR" id="PIRSR634016-1"/>
    </source>
</evidence>
<dbReference type="GO" id="GO:0043171">
    <property type="term" value="P:peptide catabolic process"/>
    <property type="evidence" value="ECO:0007669"/>
    <property type="project" value="TreeGrafter"/>
</dbReference>
<evidence type="ECO:0000256" key="6">
    <source>
        <dbReference type="ARBA" id="ARBA00022692"/>
    </source>
</evidence>
<keyword evidence="5 19" id="KW-0645">Protease</keyword>
<dbReference type="SUPFAM" id="SSF63737">
    <property type="entry name" value="Leukotriene A4 hydrolase N-terminal domain"/>
    <property type="match status" value="1"/>
</dbReference>
<keyword evidence="4" id="KW-1003">Cell membrane</keyword>
<evidence type="ECO:0000256" key="7">
    <source>
        <dbReference type="ARBA" id="ARBA00022723"/>
    </source>
</evidence>
<evidence type="ECO:0000256" key="20">
    <source>
        <dbReference type="SAM" id="MobiDB-lite"/>
    </source>
</evidence>
<dbReference type="GO" id="GO:0005615">
    <property type="term" value="C:extracellular space"/>
    <property type="evidence" value="ECO:0007669"/>
    <property type="project" value="TreeGrafter"/>
</dbReference>
<evidence type="ECO:0000256" key="4">
    <source>
        <dbReference type="ARBA" id="ARBA00022475"/>
    </source>
</evidence>
<evidence type="ECO:0000256" key="9">
    <source>
        <dbReference type="ARBA" id="ARBA00022833"/>
    </source>
</evidence>
<accession>R7UFW1</accession>
<dbReference type="FunFam" id="1.25.50.20:FF:000001">
    <property type="entry name" value="Aminopeptidase"/>
    <property type="match status" value="1"/>
</dbReference>
<keyword evidence="26" id="KW-1185">Reference proteome</keyword>
<reference evidence="24 26" key="2">
    <citation type="journal article" date="2013" name="Nature">
        <title>Insights into bilaterian evolution from three spiralian genomes.</title>
        <authorList>
            <person name="Simakov O."/>
            <person name="Marletaz F."/>
            <person name="Cho S.J."/>
            <person name="Edsinger-Gonzales E."/>
            <person name="Havlak P."/>
            <person name="Hellsten U."/>
            <person name="Kuo D.H."/>
            <person name="Larsson T."/>
            <person name="Lv J."/>
            <person name="Arendt D."/>
            <person name="Savage R."/>
            <person name="Osoegawa K."/>
            <person name="de Jong P."/>
            <person name="Grimwood J."/>
            <person name="Chapman J.A."/>
            <person name="Shapiro H."/>
            <person name="Aerts A."/>
            <person name="Otillar R.P."/>
            <person name="Terry A.Y."/>
            <person name="Boore J.L."/>
            <person name="Grigoriev I.V."/>
            <person name="Lindberg D.R."/>
            <person name="Seaver E.C."/>
            <person name="Weisblat D.A."/>
            <person name="Putnam N.H."/>
            <person name="Rokhsar D.S."/>
        </authorList>
    </citation>
    <scope>NUCLEOTIDE SEQUENCE</scope>
    <source>
        <strain evidence="24 26">I ESC-2004</strain>
    </source>
</reference>
<keyword evidence="6 19" id="KW-0812">Transmembrane</keyword>
<evidence type="ECO:0000259" key="21">
    <source>
        <dbReference type="Pfam" id="PF01433"/>
    </source>
</evidence>
<dbReference type="InterPro" id="IPR042097">
    <property type="entry name" value="Aminopeptidase_N-like_N_sf"/>
</dbReference>
<keyword evidence="14" id="KW-1015">Disulfide bond</keyword>
<feature type="active site" description="Proton acceptor" evidence="16">
    <location>
        <position position="408"/>
    </location>
</feature>
<dbReference type="GO" id="GO:0005737">
    <property type="term" value="C:cytoplasm"/>
    <property type="evidence" value="ECO:0007669"/>
    <property type="project" value="TreeGrafter"/>
</dbReference>
<evidence type="ECO:0000313" key="25">
    <source>
        <dbReference type="EnsemblMetazoa" id="CapteP184807"/>
    </source>
</evidence>
<dbReference type="Gene3D" id="1.25.50.20">
    <property type="match status" value="1"/>
</dbReference>
<evidence type="ECO:0000256" key="8">
    <source>
        <dbReference type="ARBA" id="ARBA00022801"/>
    </source>
</evidence>
<dbReference type="GO" id="GO:0042277">
    <property type="term" value="F:peptide binding"/>
    <property type="evidence" value="ECO:0007669"/>
    <property type="project" value="TreeGrafter"/>
</dbReference>
<dbReference type="InterPro" id="IPR027268">
    <property type="entry name" value="Peptidase_M4/M1_CTD_sf"/>
</dbReference>
<dbReference type="GO" id="GO:0006508">
    <property type="term" value="P:proteolysis"/>
    <property type="evidence" value="ECO:0007669"/>
    <property type="project" value="UniProtKB-KW"/>
</dbReference>
<dbReference type="InterPro" id="IPR014782">
    <property type="entry name" value="Peptidase_M1_dom"/>
</dbReference>
<dbReference type="CDD" id="cd09601">
    <property type="entry name" value="M1_APN-Q_like"/>
    <property type="match status" value="1"/>
</dbReference>
<reference evidence="25" key="3">
    <citation type="submission" date="2015-06" db="UniProtKB">
        <authorList>
            <consortium name="EnsemblMetazoa"/>
        </authorList>
    </citation>
    <scope>IDENTIFICATION</scope>
</reference>
<dbReference type="PANTHER" id="PTHR11533:SF294">
    <property type="entry name" value="THYROTROPIN-RELEASING HORMONE-DEGRADING ECTOENZYME"/>
    <property type="match status" value="1"/>
</dbReference>
<keyword evidence="7 17" id="KW-0479">Metal-binding</keyword>
<dbReference type="EMBL" id="AMQN01007955">
    <property type="status" value="NOT_ANNOTATED_CDS"/>
    <property type="molecule type" value="Genomic_DNA"/>
</dbReference>
<keyword evidence="11 19" id="KW-1133">Transmembrane helix</keyword>
<dbReference type="FunFam" id="1.10.390.10:FF:000016">
    <property type="entry name" value="Glutamyl aminopeptidase"/>
    <property type="match status" value="1"/>
</dbReference>
<reference evidence="26" key="1">
    <citation type="submission" date="2012-12" db="EMBL/GenBank/DDBJ databases">
        <authorList>
            <person name="Hellsten U."/>
            <person name="Grimwood J."/>
            <person name="Chapman J.A."/>
            <person name="Shapiro H."/>
            <person name="Aerts A."/>
            <person name="Otillar R.P."/>
            <person name="Terry A.Y."/>
            <person name="Boore J.L."/>
            <person name="Simakov O."/>
            <person name="Marletaz F."/>
            <person name="Cho S.-J."/>
            <person name="Edsinger-Gonzales E."/>
            <person name="Havlak P."/>
            <person name="Kuo D.-H."/>
            <person name="Larsson T."/>
            <person name="Lv J."/>
            <person name="Arendt D."/>
            <person name="Savage R."/>
            <person name="Osoegawa K."/>
            <person name="de Jong P."/>
            <person name="Lindberg D.R."/>
            <person name="Seaver E.C."/>
            <person name="Weisblat D.A."/>
            <person name="Putnam N.H."/>
            <person name="Grigoriev I.V."/>
            <person name="Rokhsar D.S."/>
        </authorList>
    </citation>
    <scope>NUCLEOTIDE SEQUENCE</scope>
    <source>
        <strain evidence="26">I ESC-2004</strain>
    </source>
</reference>
<feature type="binding site" evidence="17">
    <location>
        <position position="407"/>
    </location>
    <ligand>
        <name>Zn(2+)</name>
        <dbReference type="ChEBI" id="CHEBI:29105"/>
        <note>catalytic</note>
    </ligand>
</feature>
<evidence type="ECO:0000256" key="12">
    <source>
        <dbReference type="ARBA" id="ARBA00023049"/>
    </source>
</evidence>
<comment type="similarity">
    <text evidence="3 19">Belongs to the peptidase M1 family.</text>
</comment>